<keyword evidence="3" id="KW-1185">Reference proteome</keyword>
<name>A0A9P4H5Y3_9PLEO</name>
<dbReference type="AlphaFoldDB" id="A0A9P4H5Y3"/>
<dbReference type="EMBL" id="ML978215">
    <property type="protein sequence ID" value="KAF2028270.1"/>
    <property type="molecule type" value="Genomic_DNA"/>
</dbReference>
<evidence type="ECO:0000313" key="2">
    <source>
        <dbReference type="EMBL" id="KAF2028270.1"/>
    </source>
</evidence>
<protein>
    <recommendedName>
        <fullName evidence="1">F-box domain-containing protein</fullName>
    </recommendedName>
</protein>
<comment type="caution">
    <text evidence="2">The sequence shown here is derived from an EMBL/GenBank/DDBJ whole genome shotgun (WGS) entry which is preliminary data.</text>
</comment>
<dbReference type="InterPro" id="IPR036047">
    <property type="entry name" value="F-box-like_dom_sf"/>
</dbReference>
<dbReference type="Pfam" id="PF12937">
    <property type="entry name" value="F-box-like"/>
    <property type="match status" value="1"/>
</dbReference>
<gene>
    <name evidence="2" type="ORF">EK21DRAFT_114042</name>
</gene>
<accession>A0A9P4H5Y3</accession>
<dbReference type="SUPFAM" id="SSF81383">
    <property type="entry name" value="F-box domain"/>
    <property type="match status" value="1"/>
</dbReference>
<evidence type="ECO:0000313" key="3">
    <source>
        <dbReference type="Proteomes" id="UP000799777"/>
    </source>
</evidence>
<dbReference type="OrthoDB" id="3768645at2759"/>
<feature type="domain" description="F-box" evidence="1">
    <location>
        <begin position="19"/>
        <end position="64"/>
    </location>
</feature>
<dbReference type="PROSITE" id="PS50181">
    <property type="entry name" value="FBOX"/>
    <property type="match status" value="1"/>
</dbReference>
<reference evidence="2" key="1">
    <citation type="journal article" date="2020" name="Stud. Mycol.">
        <title>101 Dothideomycetes genomes: a test case for predicting lifestyles and emergence of pathogens.</title>
        <authorList>
            <person name="Haridas S."/>
            <person name="Albert R."/>
            <person name="Binder M."/>
            <person name="Bloem J."/>
            <person name="Labutti K."/>
            <person name="Salamov A."/>
            <person name="Andreopoulos B."/>
            <person name="Baker S."/>
            <person name="Barry K."/>
            <person name="Bills G."/>
            <person name="Bluhm B."/>
            <person name="Cannon C."/>
            <person name="Castanera R."/>
            <person name="Culley D."/>
            <person name="Daum C."/>
            <person name="Ezra D."/>
            <person name="Gonzalez J."/>
            <person name="Henrissat B."/>
            <person name="Kuo A."/>
            <person name="Liang C."/>
            <person name="Lipzen A."/>
            <person name="Lutzoni F."/>
            <person name="Magnuson J."/>
            <person name="Mondo S."/>
            <person name="Nolan M."/>
            <person name="Ohm R."/>
            <person name="Pangilinan J."/>
            <person name="Park H.-J."/>
            <person name="Ramirez L."/>
            <person name="Alfaro M."/>
            <person name="Sun H."/>
            <person name="Tritt A."/>
            <person name="Yoshinaga Y."/>
            <person name="Zwiers L.-H."/>
            <person name="Turgeon B."/>
            <person name="Goodwin S."/>
            <person name="Spatafora J."/>
            <person name="Crous P."/>
            <person name="Grigoriev I."/>
        </authorList>
    </citation>
    <scope>NUCLEOTIDE SEQUENCE</scope>
    <source>
        <strain evidence="2">CBS 110217</strain>
    </source>
</reference>
<dbReference type="Proteomes" id="UP000799777">
    <property type="component" value="Unassembled WGS sequence"/>
</dbReference>
<dbReference type="InterPro" id="IPR001810">
    <property type="entry name" value="F-box_dom"/>
</dbReference>
<dbReference type="CDD" id="cd09917">
    <property type="entry name" value="F-box_SF"/>
    <property type="match status" value="1"/>
</dbReference>
<proteinExistence type="predicted"/>
<sequence>MASPTSLPTSLVPLSLHPTTSLALPPNELKDLIFAHLSSPDLLHLSATCKALYARARDHAYQHITLTWDDSPSQRTKVPILQRLLRTLITAPALSARIKTLKLHAKNCMYFTDDGTFRFSIPRNAVDLEPAESALFHQAILPLGLHADGTWESGLDNIRGTFYIMLGLVLASCPNLSSLDLSIVFLCPYEWFEDLVRQGVSDPSSPKAAWMRGLKKFTLSCDTGDESFTPGFLKLGKTMLWLFYLPAVIADALGQEVLDLFWPMDPKPVAAQLTALTLTRYSAEALTLGCVLRQCPHLRRFELDRTQHPESRPFDMNLLKEALIYIAATLEHLSIRYEVYFDADYAENVSDLVNITSGRLGPIHSFNKLVYLETSLHVLFGAEDSLINVFYSLAEVLAPGLRELVITDDLYGFADWQQYLEDKDAMKLFERYLTSEKAGRGGGKQGGEWKVATPELKRFVYDLRKRGEYTVRYWDQEENREALKEKCRAQRIEGDVLWSYQVRRR</sequence>
<evidence type="ECO:0000259" key="1">
    <source>
        <dbReference type="PROSITE" id="PS50181"/>
    </source>
</evidence>
<organism evidence="2 3">
    <name type="scientific">Setomelanomma holmii</name>
    <dbReference type="NCBI Taxonomy" id="210430"/>
    <lineage>
        <taxon>Eukaryota</taxon>
        <taxon>Fungi</taxon>
        <taxon>Dikarya</taxon>
        <taxon>Ascomycota</taxon>
        <taxon>Pezizomycotina</taxon>
        <taxon>Dothideomycetes</taxon>
        <taxon>Pleosporomycetidae</taxon>
        <taxon>Pleosporales</taxon>
        <taxon>Pleosporineae</taxon>
        <taxon>Phaeosphaeriaceae</taxon>
        <taxon>Setomelanomma</taxon>
    </lineage>
</organism>